<protein>
    <submittedName>
        <fullName evidence="2">Protein UL34</fullName>
    </submittedName>
</protein>
<sequence>MGDTATEGDSAEYKASLQKCIDGRRSMISSGRFFEVYMRYIKKRVTNAERAFLKTVSEMYQGTHRAEERKRFLSMQLPTSIKAKSSMTSYLYCTKEDCARLNGNLWDLKTSTAGTLEQIKKIKSGLKNVSCRLRPTERMNKRSHRIAKNIRNLCTTFNRLIFIARAKHQCNNRSDLSNYLKDQLVRRCRENSRLNMAVYKFIKHIGAKKHRDLSTVLTGLLCQTPHIWSRSIRLLGRLKCYFQDAFIFVLNSLGVCIRDVFDDAYLRQIRITDLDIKSWSTSMFQLNPLAPKRIAALQSSRTGALPSEMTAKRNAARRGRRAGNAPRRPDPTVAAVAAAVFSEASSPGALEIALETSMASNVTLSPGPLDLSRSPSPSPGPRLPLSPAKDAMRPARVKGDDIFIDSSFISICVSPDHILCSRDCPETVDSQQSPDDGFTELHFNTLSEEPDDSQDHVSTTTIMLNDVWIDDSDCSRVGSISFSPARSSDFGSEHIVPSPYSEIGDEMLLEHPRHDGEELDIIIR</sequence>
<organism evidence="2">
    <name type="scientific">Cardioderma bat herpesvirus</name>
    <dbReference type="NCBI Taxonomy" id="3141914"/>
    <lineage>
        <taxon>Viruses</taxon>
        <taxon>Duplodnaviria</taxon>
        <taxon>Heunggongvirae</taxon>
        <taxon>Peploviricota</taxon>
        <taxon>Herviviricetes</taxon>
        <taxon>Herpesvirales</taxon>
    </lineage>
</organism>
<evidence type="ECO:0000313" key="2">
    <source>
        <dbReference type="EMBL" id="XBH23689.1"/>
    </source>
</evidence>
<dbReference type="InterPro" id="IPR058046">
    <property type="entry name" value="UL34"/>
</dbReference>
<reference evidence="2" key="2">
    <citation type="submission" date="2024-02" db="EMBL/GenBank/DDBJ databases">
        <authorList>
            <person name="Hu B."/>
        </authorList>
    </citation>
    <scope>NUCLEOTIDE SEQUENCE</scope>
    <source>
        <strain evidence="2">1A/Kenya/BAT2584/2015</strain>
    </source>
</reference>
<feature type="compositionally biased region" description="Low complexity" evidence="1">
    <location>
        <begin position="365"/>
        <end position="375"/>
    </location>
</feature>
<proteinExistence type="predicted"/>
<accession>A0AAU7E108</accession>
<name>A0AAU7E108_9VIRU</name>
<feature type="region of interest" description="Disordered" evidence="1">
    <location>
        <begin position="301"/>
        <end position="331"/>
    </location>
</feature>
<dbReference type="Pfam" id="PF25722">
    <property type="entry name" value="CMV_UL34"/>
    <property type="match status" value="1"/>
</dbReference>
<reference evidence="2" key="1">
    <citation type="journal article" date="2024" name="Microbiome">
        <title>Substantial viral diversity in bats and rodents from East Africa: insights into evolution, recombination, and cocirculation.</title>
        <authorList>
            <person name="Wang D."/>
            <person name="Yang X."/>
            <person name="Ren Z."/>
            <person name="Hu B."/>
            <person name="Zhao H."/>
            <person name="Yang K."/>
            <person name="Shi P."/>
            <person name="Zhang Z."/>
            <person name="Feng Q."/>
            <person name="Nawenja C.V."/>
            <person name="Obanda V."/>
            <person name="Robert K."/>
            <person name="Nalikka B."/>
            <person name="Waruhiu C.N."/>
            <person name="Ochola G.O."/>
            <person name="Onyuok S.O."/>
            <person name="Ochieng H."/>
            <person name="Li B."/>
            <person name="Zhu Y."/>
            <person name="Si H."/>
            <person name="Yin J."/>
            <person name="Kristiansen K."/>
            <person name="Jin X."/>
            <person name="Xu X."/>
            <person name="Xiao M."/>
            <person name="Agwanda B."/>
            <person name="Ommeh S."/>
            <person name="Li J."/>
            <person name="Shi Z.L."/>
        </authorList>
    </citation>
    <scope>NUCLEOTIDE SEQUENCE</scope>
    <source>
        <strain evidence="2">1A/Kenya/BAT2584/2015</strain>
    </source>
</reference>
<dbReference type="EMBL" id="PP711848">
    <property type="protein sequence ID" value="XBH23689.1"/>
    <property type="molecule type" value="Genomic_DNA"/>
</dbReference>
<evidence type="ECO:0000256" key="1">
    <source>
        <dbReference type="SAM" id="MobiDB-lite"/>
    </source>
</evidence>
<feature type="region of interest" description="Disordered" evidence="1">
    <location>
        <begin position="365"/>
        <end position="389"/>
    </location>
</feature>